<dbReference type="Pfam" id="PF14709">
    <property type="entry name" value="DND1_DSRM"/>
    <property type="match status" value="1"/>
</dbReference>
<evidence type="ECO:0000256" key="8">
    <source>
        <dbReference type="ARBA" id="ARBA00022884"/>
    </source>
</evidence>
<evidence type="ECO:0000259" key="11">
    <source>
        <dbReference type="PROSITE" id="PS50142"/>
    </source>
</evidence>
<dbReference type="PROSITE" id="PS50142">
    <property type="entry name" value="RNASE_3_2"/>
    <property type="match status" value="1"/>
</dbReference>
<dbReference type="Pfam" id="PF00636">
    <property type="entry name" value="Ribonuclease_3"/>
    <property type="match status" value="1"/>
</dbReference>
<evidence type="ECO:0000256" key="9">
    <source>
        <dbReference type="PROSITE-ProRule" id="PRU00266"/>
    </source>
</evidence>
<name>A0A6J0PND1_ELAGV</name>
<dbReference type="FunCoup" id="A0A6J0PND1">
    <property type="interactions" value="5"/>
</dbReference>
<dbReference type="Gene3D" id="1.10.1520.10">
    <property type="entry name" value="Ribonuclease III domain"/>
    <property type="match status" value="1"/>
</dbReference>
<dbReference type="GO" id="GO:0030422">
    <property type="term" value="P:siRNA processing"/>
    <property type="evidence" value="ECO:0007669"/>
    <property type="project" value="TreeGrafter"/>
</dbReference>
<dbReference type="Pfam" id="PF00035">
    <property type="entry name" value="dsrm"/>
    <property type="match status" value="1"/>
</dbReference>
<dbReference type="PROSITE" id="PS50137">
    <property type="entry name" value="DS_RBD"/>
    <property type="match status" value="2"/>
</dbReference>
<evidence type="ECO:0000313" key="13">
    <source>
        <dbReference type="RefSeq" id="XP_019708799.2"/>
    </source>
</evidence>
<dbReference type="SMART" id="SM00535">
    <property type="entry name" value="RIBOc"/>
    <property type="match status" value="1"/>
</dbReference>
<keyword evidence="6" id="KW-0378">Hydrolase</keyword>
<accession>A0A6J0PND1</accession>
<evidence type="ECO:0000256" key="1">
    <source>
        <dbReference type="ARBA" id="ARBA00001936"/>
    </source>
</evidence>
<organism evidence="12 13">
    <name type="scientific">Elaeis guineensis var. tenera</name>
    <name type="common">Oil palm</name>
    <dbReference type="NCBI Taxonomy" id="51953"/>
    <lineage>
        <taxon>Eukaryota</taxon>
        <taxon>Viridiplantae</taxon>
        <taxon>Streptophyta</taxon>
        <taxon>Embryophyta</taxon>
        <taxon>Tracheophyta</taxon>
        <taxon>Spermatophyta</taxon>
        <taxon>Magnoliopsida</taxon>
        <taxon>Liliopsida</taxon>
        <taxon>Arecaceae</taxon>
        <taxon>Arecoideae</taxon>
        <taxon>Cocoseae</taxon>
        <taxon>Elaeidinae</taxon>
        <taxon>Elaeis</taxon>
    </lineage>
</organism>
<dbReference type="KEGG" id="egu:105053496"/>
<dbReference type="RefSeq" id="XP_019708799.2">
    <property type="nucleotide sequence ID" value="XM_019853240.2"/>
</dbReference>
<dbReference type="OrthoDB" id="416741at2759"/>
<dbReference type="InterPro" id="IPR000999">
    <property type="entry name" value="RNase_III_dom"/>
</dbReference>
<feature type="domain" description="DRBM" evidence="10">
    <location>
        <begin position="203"/>
        <end position="266"/>
    </location>
</feature>
<dbReference type="SMART" id="SM00358">
    <property type="entry name" value="DSRM"/>
    <property type="match status" value="2"/>
</dbReference>
<evidence type="ECO:0000256" key="7">
    <source>
        <dbReference type="ARBA" id="ARBA00022842"/>
    </source>
</evidence>
<comment type="cofactor">
    <cofactor evidence="2">
        <name>Mg(2+)</name>
        <dbReference type="ChEBI" id="CHEBI:18420"/>
    </cofactor>
</comment>
<sequence length="363" mass="40666">MMLGPTVAGFVAFPSPPLVDASDDGMRVAVATVERLLGYSFRDRRLLEEALTHPSYQEHPTYQRLEFVGDAALGMAFTNYVYLTNPDAKPGRLSTLRAANISTEKLARAAVRHDLYRLIRRNSPDLDRMVAEFTRSVLRELEDGEDLEPYGGCSIKAPKVLADIVESIAAAVYIDCDFNLELLWKVTRGMLEPIITLETLREQPVTTLYQFCRKNKKSIHFKHRKIGKMNVMNVFVDGQPIGIGSSKQKIIAKLNATRDALEKLSCPKAGFMDIEPALAEGDGAGEQIQGSKQKLHKLCNKNRWQRAFCRTEREDGPAHDKRFVCSVLVETWDNSFISLSDPTSRVKDAKNAAAYKTLSELLN</sequence>
<dbReference type="Proteomes" id="UP000504607">
    <property type="component" value="Chromosome 10"/>
</dbReference>
<dbReference type="GO" id="GO:0005737">
    <property type="term" value="C:cytoplasm"/>
    <property type="evidence" value="ECO:0007669"/>
    <property type="project" value="TreeGrafter"/>
</dbReference>
<evidence type="ECO:0000256" key="4">
    <source>
        <dbReference type="ARBA" id="ARBA00022723"/>
    </source>
</evidence>
<proteinExistence type="predicted"/>
<keyword evidence="3" id="KW-0540">Nuclease</keyword>
<dbReference type="PROSITE" id="PS00517">
    <property type="entry name" value="RNASE_3_1"/>
    <property type="match status" value="1"/>
</dbReference>
<gene>
    <name evidence="13" type="primary">LOC105053496</name>
</gene>
<dbReference type="InterPro" id="IPR014720">
    <property type="entry name" value="dsRBD_dom"/>
</dbReference>
<dbReference type="Gene3D" id="3.30.160.20">
    <property type="match status" value="2"/>
</dbReference>
<keyword evidence="5" id="KW-0255">Endonuclease</keyword>
<dbReference type="FunFam" id="1.10.1520.10:FF:000004">
    <property type="entry name" value="Endoribonuclease dicer-like 1"/>
    <property type="match status" value="1"/>
</dbReference>
<evidence type="ECO:0000256" key="5">
    <source>
        <dbReference type="ARBA" id="ARBA00022759"/>
    </source>
</evidence>
<evidence type="ECO:0000259" key="10">
    <source>
        <dbReference type="PROSITE" id="PS50137"/>
    </source>
</evidence>
<keyword evidence="7" id="KW-0460">Magnesium</keyword>
<keyword evidence="12" id="KW-1185">Reference proteome</keyword>
<evidence type="ECO:0000256" key="2">
    <source>
        <dbReference type="ARBA" id="ARBA00001946"/>
    </source>
</evidence>
<dbReference type="PANTHER" id="PTHR14950">
    <property type="entry name" value="DICER-RELATED"/>
    <property type="match status" value="1"/>
</dbReference>
<dbReference type="SUPFAM" id="SSF69065">
    <property type="entry name" value="RNase III domain-like"/>
    <property type="match status" value="1"/>
</dbReference>
<dbReference type="InParanoid" id="A0A6J0PND1"/>
<feature type="domain" description="DRBM" evidence="10">
    <location>
        <begin position="290"/>
        <end position="363"/>
    </location>
</feature>
<evidence type="ECO:0000256" key="3">
    <source>
        <dbReference type="ARBA" id="ARBA00022722"/>
    </source>
</evidence>
<dbReference type="PANTHER" id="PTHR14950:SF49">
    <property type="entry name" value="RIBONUCLEASE 3-LIKE PROTEIN 2-RELATED"/>
    <property type="match status" value="1"/>
</dbReference>
<comment type="cofactor">
    <cofactor evidence="1">
        <name>Mn(2+)</name>
        <dbReference type="ChEBI" id="CHEBI:29035"/>
    </cofactor>
</comment>
<keyword evidence="8 9" id="KW-0694">RNA-binding</keyword>
<keyword evidence="4" id="KW-0479">Metal-binding</keyword>
<dbReference type="GO" id="GO:0005634">
    <property type="term" value="C:nucleus"/>
    <property type="evidence" value="ECO:0007669"/>
    <property type="project" value="TreeGrafter"/>
</dbReference>
<dbReference type="InterPro" id="IPR036389">
    <property type="entry name" value="RNase_III_sf"/>
</dbReference>
<dbReference type="AlphaFoldDB" id="A0A6J0PND1"/>
<evidence type="ECO:0000256" key="6">
    <source>
        <dbReference type="ARBA" id="ARBA00022801"/>
    </source>
</evidence>
<evidence type="ECO:0000313" key="12">
    <source>
        <dbReference type="Proteomes" id="UP000504607"/>
    </source>
</evidence>
<protein>
    <submittedName>
        <fullName evidence="13">Ribonuclease 3-like protein 2</fullName>
    </submittedName>
</protein>
<dbReference type="GO" id="GO:0046872">
    <property type="term" value="F:metal ion binding"/>
    <property type="evidence" value="ECO:0007669"/>
    <property type="project" value="UniProtKB-KW"/>
</dbReference>
<reference evidence="13" key="1">
    <citation type="submission" date="2025-08" db="UniProtKB">
        <authorList>
            <consortium name="RefSeq"/>
        </authorList>
    </citation>
    <scope>IDENTIFICATION</scope>
</reference>
<dbReference type="CDD" id="cd00593">
    <property type="entry name" value="RIBOc"/>
    <property type="match status" value="1"/>
</dbReference>
<dbReference type="GO" id="GO:0003723">
    <property type="term" value="F:RNA binding"/>
    <property type="evidence" value="ECO:0007669"/>
    <property type="project" value="UniProtKB-UniRule"/>
</dbReference>
<dbReference type="GO" id="GO:0004525">
    <property type="term" value="F:ribonuclease III activity"/>
    <property type="evidence" value="ECO:0007669"/>
    <property type="project" value="InterPro"/>
</dbReference>
<dbReference type="SUPFAM" id="SSF54768">
    <property type="entry name" value="dsRNA-binding domain-like"/>
    <property type="match status" value="2"/>
</dbReference>
<feature type="domain" description="RNase III" evidence="11">
    <location>
        <begin position="30"/>
        <end position="177"/>
    </location>
</feature>